<dbReference type="PANTHER" id="PTHR43484">
    <property type="match status" value="1"/>
</dbReference>
<keyword evidence="4" id="KW-1003">Cell membrane</keyword>
<evidence type="ECO:0000259" key="9">
    <source>
        <dbReference type="Pfam" id="PF01052"/>
    </source>
</evidence>
<evidence type="ECO:0000256" key="7">
    <source>
        <dbReference type="ARBA" id="ARBA00023136"/>
    </source>
</evidence>
<accession>A0A059FNW1</accession>
<evidence type="ECO:0000256" key="3">
    <source>
        <dbReference type="ARBA" id="ARBA00021897"/>
    </source>
</evidence>
<dbReference type="EMBL" id="ARYK01000004">
    <property type="protein sequence ID" value="KCZ92211.1"/>
    <property type="molecule type" value="Genomic_DNA"/>
</dbReference>
<feature type="region of interest" description="Disordered" evidence="8">
    <location>
        <begin position="1"/>
        <end position="24"/>
    </location>
</feature>
<dbReference type="PATRIC" id="fig|1280950.3.peg.1852"/>
<evidence type="ECO:0000256" key="2">
    <source>
        <dbReference type="ARBA" id="ARBA00009226"/>
    </source>
</evidence>
<dbReference type="PRINTS" id="PR00956">
    <property type="entry name" value="FLGMOTORFLIN"/>
</dbReference>
<feature type="domain" description="Flagellar motor switch protein FliN-like C-terminal" evidence="9">
    <location>
        <begin position="29"/>
        <end position="98"/>
    </location>
</feature>
<gene>
    <name evidence="10" type="ORF">HJO_09254</name>
</gene>
<evidence type="ECO:0000313" key="11">
    <source>
        <dbReference type="Proteomes" id="UP000025171"/>
    </source>
</evidence>
<dbReference type="eggNOG" id="COG1886">
    <property type="taxonomic scope" value="Bacteria"/>
</dbReference>
<keyword evidence="5" id="KW-0145">Chemotaxis</keyword>
<evidence type="ECO:0000313" key="10">
    <source>
        <dbReference type="EMBL" id="KCZ92211.1"/>
    </source>
</evidence>
<dbReference type="SUPFAM" id="SSF101801">
    <property type="entry name" value="Surface presentation of antigens (SPOA)"/>
    <property type="match status" value="1"/>
</dbReference>
<name>A0A059FNW1_9PROT</name>
<keyword evidence="6" id="KW-0283">Flagellar rotation</keyword>
<dbReference type="OrthoDB" id="9790303at2"/>
<reference evidence="10 11" key="1">
    <citation type="journal article" date="2014" name="Antonie Van Leeuwenhoek">
        <title>Hyphomonas beringensis sp. nov. and Hyphomonas chukchiensis sp. nov., isolated from surface seawater of the Bering Sea and Chukchi Sea.</title>
        <authorList>
            <person name="Li C."/>
            <person name="Lai Q."/>
            <person name="Li G."/>
            <person name="Dong C."/>
            <person name="Wang J."/>
            <person name="Liao Y."/>
            <person name="Shao Z."/>
        </authorList>
    </citation>
    <scope>NUCLEOTIDE SEQUENCE [LARGE SCALE GENOMIC DNA]</scope>
    <source>
        <strain evidence="10 11">MHS-2</strain>
    </source>
</reference>
<evidence type="ECO:0000256" key="5">
    <source>
        <dbReference type="ARBA" id="ARBA00022500"/>
    </source>
</evidence>
<dbReference type="GO" id="GO:0006935">
    <property type="term" value="P:chemotaxis"/>
    <property type="evidence" value="ECO:0007669"/>
    <property type="project" value="UniProtKB-KW"/>
</dbReference>
<dbReference type="RefSeq" id="WP_051618459.1">
    <property type="nucleotide sequence ID" value="NZ_ARYK01000004.1"/>
</dbReference>
<dbReference type="PANTHER" id="PTHR43484:SF1">
    <property type="entry name" value="FLAGELLAR MOTOR SWITCH PROTEIN FLIN"/>
    <property type="match status" value="1"/>
</dbReference>
<dbReference type="InterPro" id="IPR001172">
    <property type="entry name" value="FliN_T3SS_HrcQb"/>
</dbReference>
<dbReference type="GO" id="GO:0005886">
    <property type="term" value="C:plasma membrane"/>
    <property type="evidence" value="ECO:0007669"/>
    <property type="project" value="UniProtKB-SubCell"/>
</dbReference>
<comment type="subcellular location">
    <subcellularLocation>
        <location evidence="1">Cell membrane</location>
        <topology evidence="1">Peripheral membrane protein</topology>
        <orientation evidence="1">Cytoplasmic side</orientation>
    </subcellularLocation>
</comment>
<keyword evidence="10" id="KW-0966">Cell projection</keyword>
<keyword evidence="11" id="KW-1185">Reference proteome</keyword>
<comment type="similarity">
    <text evidence="2">Belongs to the FliN/MopA/SpaO family.</text>
</comment>
<evidence type="ECO:0000256" key="1">
    <source>
        <dbReference type="ARBA" id="ARBA00004413"/>
    </source>
</evidence>
<dbReference type="Gene3D" id="2.30.330.10">
    <property type="entry name" value="SpoA-like"/>
    <property type="match status" value="1"/>
</dbReference>
<evidence type="ECO:0000256" key="8">
    <source>
        <dbReference type="SAM" id="MobiDB-lite"/>
    </source>
</evidence>
<dbReference type="InterPro" id="IPR051469">
    <property type="entry name" value="FliN/MopA/SpaO"/>
</dbReference>
<dbReference type="Proteomes" id="UP000025171">
    <property type="component" value="Unassembled WGS sequence"/>
</dbReference>
<evidence type="ECO:0000256" key="6">
    <source>
        <dbReference type="ARBA" id="ARBA00022779"/>
    </source>
</evidence>
<evidence type="ECO:0000256" key="4">
    <source>
        <dbReference type="ARBA" id="ARBA00022475"/>
    </source>
</evidence>
<comment type="caution">
    <text evidence="10">The sequence shown here is derived from an EMBL/GenBank/DDBJ whole genome shotgun (WGS) entry which is preliminary data.</text>
</comment>
<sequence>MANPEESLPPTVEVDRREPSGSNKYRRSIFSVPVTVTVSIGQARLSVSEILELRTESVVPLTSRIDDPVDLTIDNKVIARGELVETDDGCLGVKITEIPEQAQDAIG</sequence>
<organism evidence="10 11">
    <name type="scientific">Hyphomonas johnsonii MHS-2</name>
    <dbReference type="NCBI Taxonomy" id="1280950"/>
    <lineage>
        <taxon>Bacteria</taxon>
        <taxon>Pseudomonadati</taxon>
        <taxon>Pseudomonadota</taxon>
        <taxon>Alphaproteobacteria</taxon>
        <taxon>Hyphomonadales</taxon>
        <taxon>Hyphomonadaceae</taxon>
        <taxon>Hyphomonas</taxon>
    </lineage>
</organism>
<proteinExistence type="inferred from homology"/>
<dbReference type="Pfam" id="PF01052">
    <property type="entry name" value="FliMN_C"/>
    <property type="match status" value="1"/>
</dbReference>
<protein>
    <recommendedName>
        <fullName evidence="3">Flagellar motor switch protein FliN</fullName>
    </recommendedName>
</protein>
<dbReference type="GO" id="GO:0003774">
    <property type="term" value="F:cytoskeletal motor activity"/>
    <property type="evidence" value="ECO:0007669"/>
    <property type="project" value="InterPro"/>
</dbReference>
<dbReference type="AlphaFoldDB" id="A0A059FNW1"/>
<keyword evidence="10" id="KW-0969">Cilium</keyword>
<dbReference type="GO" id="GO:0071973">
    <property type="term" value="P:bacterial-type flagellum-dependent cell motility"/>
    <property type="evidence" value="ECO:0007669"/>
    <property type="project" value="InterPro"/>
</dbReference>
<dbReference type="STRING" id="1280950.HJO_09254"/>
<keyword evidence="7" id="KW-0472">Membrane</keyword>
<keyword evidence="10" id="KW-0282">Flagellum</keyword>
<dbReference type="InterPro" id="IPR036429">
    <property type="entry name" value="SpoA-like_sf"/>
</dbReference>
<dbReference type="GO" id="GO:0009425">
    <property type="term" value="C:bacterial-type flagellum basal body"/>
    <property type="evidence" value="ECO:0007669"/>
    <property type="project" value="InterPro"/>
</dbReference>
<dbReference type="InterPro" id="IPR001543">
    <property type="entry name" value="FliN-like_C"/>
</dbReference>